<evidence type="ECO:0008006" key="3">
    <source>
        <dbReference type="Google" id="ProtNLM"/>
    </source>
</evidence>
<dbReference type="SUPFAM" id="SSF52047">
    <property type="entry name" value="RNI-like"/>
    <property type="match status" value="1"/>
</dbReference>
<organism evidence="1 2">
    <name type="scientific">Dimargaris cristalligena</name>
    <dbReference type="NCBI Taxonomy" id="215637"/>
    <lineage>
        <taxon>Eukaryota</taxon>
        <taxon>Fungi</taxon>
        <taxon>Fungi incertae sedis</taxon>
        <taxon>Zoopagomycota</taxon>
        <taxon>Kickxellomycotina</taxon>
        <taxon>Dimargaritomycetes</taxon>
        <taxon>Dimargaritales</taxon>
        <taxon>Dimargaritaceae</taxon>
        <taxon>Dimargaris</taxon>
    </lineage>
</organism>
<keyword evidence="2" id="KW-1185">Reference proteome</keyword>
<proteinExistence type="predicted"/>
<gene>
    <name evidence="1" type="ORF">BJ085DRAFT_34402</name>
</gene>
<dbReference type="Gene3D" id="3.80.10.10">
    <property type="entry name" value="Ribonuclease Inhibitor"/>
    <property type="match status" value="1"/>
</dbReference>
<name>A0A4P9ZQY4_9FUNG</name>
<dbReference type="AlphaFoldDB" id="A0A4P9ZQY4"/>
<evidence type="ECO:0000313" key="1">
    <source>
        <dbReference type="EMBL" id="RKP35833.1"/>
    </source>
</evidence>
<dbReference type="Proteomes" id="UP000268162">
    <property type="component" value="Unassembled WGS sequence"/>
</dbReference>
<accession>A0A4P9ZQY4</accession>
<reference evidence="2" key="1">
    <citation type="journal article" date="2018" name="Nat. Microbiol.">
        <title>Leveraging single-cell genomics to expand the fungal tree of life.</title>
        <authorList>
            <person name="Ahrendt S.R."/>
            <person name="Quandt C.A."/>
            <person name="Ciobanu D."/>
            <person name="Clum A."/>
            <person name="Salamov A."/>
            <person name="Andreopoulos B."/>
            <person name="Cheng J.F."/>
            <person name="Woyke T."/>
            <person name="Pelin A."/>
            <person name="Henrissat B."/>
            <person name="Reynolds N.K."/>
            <person name="Benny G.L."/>
            <person name="Smith M.E."/>
            <person name="James T.Y."/>
            <person name="Grigoriev I.V."/>
        </authorList>
    </citation>
    <scope>NUCLEOTIDE SEQUENCE [LARGE SCALE GENOMIC DNA]</scope>
    <source>
        <strain evidence="2">RSA 468</strain>
    </source>
</reference>
<sequence>MSHFQAESQPPLTLGLNFLIELFHPSHDLGPLVINYLTDADQLRLATTCKSLRALVVPLYKLTIPNCMQRTHEPSLVDFVQRYHPRVWSISPDFEDLNDHRAEEVRRFLGQLRKADSVFLDVNSVSHWSQTFDYLKELFQPPRRLSLSIDMGPNPSVSNGQAAFPDHRVASMKRWFTFIRDLQLSFYADHDQSSLLSQLLPLFAGVKHLVVDGDISPSNLIPELAESFNQLTHLTLTTPFNIAPLFDSHCIALQNIRSLDLYCPDDQPTLRAISSMSSTRYPHLYELSLFFGGERSDRNEVKWTDFRPFFDQPWPNLTRLTLQRCEVGGGEVGEYLATNFSNLRFLSFSNFSGSADALACILIHCSRLTTFHGIITSQNALQSLLDSEFTNSALQSLILDGAECNWDELSHLMARFPNLRHLTIAFENGDLYGHARQQYPNVIFGQSPLMPFYT</sequence>
<dbReference type="EMBL" id="ML002776">
    <property type="protein sequence ID" value="RKP35833.1"/>
    <property type="molecule type" value="Genomic_DNA"/>
</dbReference>
<protein>
    <recommendedName>
        <fullName evidence="3">F-box domain-containing protein</fullName>
    </recommendedName>
</protein>
<evidence type="ECO:0000313" key="2">
    <source>
        <dbReference type="Proteomes" id="UP000268162"/>
    </source>
</evidence>
<dbReference type="InterPro" id="IPR032675">
    <property type="entry name" value="LRR_dom_sf"/>
</dbReference>